<dbReference type="Gene3D" id="2.60.120.1130">
    <property type="match status" value="1"/>
</dbReference>
<feature type="domain" description="DUF3857" evidence="2">
    <location>
        <begin position="62"/>
        <end position="205"/>
    </location>
</feature>
<dbReference type="InterPro" id="IPR024618">
    <property type="entry name" value="DUF3857"/>
</dbReference>
<dbReference type="EMBL" id="CP076129">
    <property type="protein sequence ID" value="QWG09648.1"/>
    <property type="molecule type" value="Genomic_DNA"/>
</dbReference>
<dbReference type="InterPro" id="IPR038765">
    <property type="entry name" value="Papain-like_cys_pep_sf"/>
</dbReference>
<dbReference type="Pfam" id="PF01841">
    <property type="entry name" value="Transglut_core"/>
    <property type="match status" value="1"/>
</dbReference>
<dbReference type="Pfam" id="PF12969">
    <property type="entry name" value="DUF3857"/>
    <property type="match status" value="1"/>
</dbReference>
<name>A0ABX8H1S1_9BACT</name>
<accession>A0ABX8H1S1</accession>
<keyword evidence="4" id="KW-1185">Reference proteome</keyword>
<evidence type="ECO:0000259" key="1">
    <source>
        <dbReference type="Pfam" id="PF01841"/>
    </source>
</evidence>
<dbReference type="SUPFAM" id="SSF54001">
    <property type="entry name" value="Cysteine proteinases"/>
    <property type="match status" value="1"/>
</dbReference>
<dbReference type="RefSeq" id="WP_144076319.1">
    <property type="nucleotide sequence ID" value="NZ_CP076129.1"/>
</dbReference>
<proteinExistence type="predicted"/>
<dbReference type="Gene3D" id="3.10.620.30">
    <property type="match status" value="1"/>
</dbReference>
<dbReference type="Proteomes" id="UP000682802">
    <property type="component" value="Chromosome 2"/>
</dbReference>
<evidence type="ECO:0000313" key="4">
    <source>
        <dbReference type="Proteomes" id="UP000682802"/>
    </source>
</evidence>
<gene>
    <name evidence="3" type="ORF">KM029_23885</name>
</gene>
<dbReference type="Gene3D" id="2.60.40.3140">
    <property type="match status" value="1"/>
</dbReference>
<organism evidence="3 4">
    <name type="scientific">Flammeovirga kamogawensis</name>
    <dbReference type="NCBI Taxonomy" id="373891"/>
    <lineage>
        <taxon>Bacteria</taxon>
        <taxon>Pseudomonadati</taxon>
        <taxon>Bacteroidota</taxon>
        <taxon>Cytophagia</taxon>
        <taxon>Cytophagales</taxon>
        <taxon>Flammeovirgaceae</taxon>
        <taxon>Flammeovirga</taxon>
    </lineage>
</organism>
<sequence>MKLFLLLNYISLILFSLPIFGNDRLPEVIYLKKKTHLNIELVNGLLNITEAHDDEKLFVSNIKSHSREDIYFSDFDEIKSIEAYSFIPTSKKLKGIKVKNFDTSDVVQKGIFYSGYKNTSFVYPQLIANSGGKLLYTKNIKDAHFISPFYFQDNYPIKDAEYSVTFPSNVKINYFTYGENKDDIVMSTLTEKDKTTYTWVLKNIDGFKYEEDSPSKTYTAPHIIVLVDSYEYLGNKINVSSSVSDLYKWYASLINKVNPCDVEQLEDELSKIISPTMEREEAKKAVFNWVQNNIKYIAFEDGMAGFIPRSACDVLNKRYGDCKDMAHLLYSFYQVMGVDAHLTWIGTRKKPYSYKDLPSTIADNHMICAVSDNDTTLFLDATNPFSKYGTPSSMIQGKEALIGNGPIKYEIIKVPELSANNNSRTDSIWCSINDTNLEGHFTSSFKGYFKEDYLINDYKSDIRKDKQGLRDFLSIGKNNIKIDSIRKEGFSDKELQGIVHLKFEVPSYSRKISNKYYVNLNIHKPKGNEKLDEETRTAPFEKEYKYTLSSTTVLTIPKGYTVHFVPENKLKECTYGAVETVYDLKDNKVIYTKTFVSDFLLLQPASFSKWNQFMDEVSEINQENVILKQTQLQ</sequence>
<reference evidence="3 4" key="1">
    <citation type="submission" date="2021-05" db="EMBL/GenBank/DDBJ databases">
        <title>Comparative genomic studies on the polysaccharide-degrading batcterial strains of the Flammeovirga genus.</title>
        <authorList>
            <person name="Zewei F."/>
            <person name="Zheng Z."/>
            <person name="Yu L."/>
            <person name="Ruyue G."/>
            <person name="Yanhong M."/>
            <person name="Yuanyuan C."/>
            <person name="Jingyan G."/>
            <person name="Wenjun H."/>
        </authorList>
    </citation>
    <scope>NUCLEOTIDE SEQUENCE [LARGE SCALE GENOMIC DNA]</scope>
    <source>
        <strain evidence="3 4">YS10</strain>
    </source>
</reference>
<evidence type="ECO:0000259" key="2">
    <source>
        <dbReference type="Pfam" id="PF12969"/>
    </source>
</evidence>
<feature type="domain" description="Transglutaminase-like" evidence="1">
    <location>
        <begin position="272"/>
        <end position="343"/>
    </location>
</feature>
<evidence type="ECO:0000313" key="3">
    <source>
        <dbReference type="EMBL" id="QWG09648.1"/>
    </source>
</evidence>
<protein>
    <submittedName>
        <fullName evidence="3">Transglutaminase-like domain-containing protein</fullName>
    </submittedName>
</protein>
<dbReference type="InterPro" id="IPR002931">
    <property type="entry name" value="Transglutaminase-like"/>
</dbReference>